<feature type="domain" description="HMA" evidence="3">
    <location>
        <begin position="41"/>
        <end position="108"/>
    </location>
</feature>
<dbReference type="Gene3D" id="3.30.70.100">
    <property type="match status" value="1"/>
</dbReference>
<dbReference type="InterPro" id="IPR006121">
    <property type="entry name" value="HMA_dom"/>
</dbReference>
<keyword evidence="2" id="KW-0732">Signal</keyword>
<name>A0A972FJW1_9FLAO</name>
<evidence type="ECO:0000313" key="4">
    <source>
        <dbReference type="EMBL" id="NMH27032.1"/>
    </source>
</evidence>
<dbReference type="CDD" id="cd00371">
    <property type="entry name" value="HMA"/>
    <property type="match status" value="1"/>
</dbReference>
<evidence type="ECO:0000256" key="1">
    <source>
        <dbReference type="SAM" id="MobiDB-lite"/>
    </source>
</evidence>
<feature type="region of interest" description="Disordered" evidence="1">
    <location>
        <begin position="115"/>
        <end position="172"/>
    </location>
</feature>
<dbReference type="Proteomes" id="UP000712080">
    <property type="component" value="Unassembled WGS sequence"/>
</dbReference>
<dbReference type="RefSeq" id="WP_169526038.1">
    <property type="nucleotide sequence ID" value="NZ_JAAMPU010000098.1"/>
</dbReference>
<feature type="chain" id="PRO_5038045808" evidence="2">
    <location>
        <begin position="21"/>
        <end position="172"/>
    </location>
</feature>
<accession>A0A972FJW1</accession>
<dbReference type="GO" id="GO:0046872">
    <property type="term" value="F:metal ion binding"/>
    <property type="evidence" value="ECO:0007669"/>
    <property type="project" value="InterPro"/>
</dbReference>
<proteinExistence type="predicted"/>
<evidence type="ECO:0000256" key="2">
    <source>
        <dbReference type="SAM" id="SignalP"/>
    </source>
</evidence>
<evidence type="ECO:0000259" key="3">
    <source>
        <dbReference type="PROSITE" id="PS50846"/>
    </source>
</evidence>
<sequence length="172" mass="18586">MNLKKIIALVALPFAMMACKQTESAPAEKKKSMTMAAAKPETASFKIDGMVCAVGCAKTLEKKLAAMDGVSKVSIDFEKKEAVVEFDANKQTPEKLAAAVESTADGKTYKVHDMKASGNQAMVYSHEKEKEKEKDKKKDKKAKAPENTKKGKEGCSESKEGKSCCAKKAEKA</sequence>
<dbReference type="EMBL" id="JAAMPU010000098">
    <property type="protein sequence ID" value="NMH27032.1"/>
    <property type="molecule type" value="Genomic_DNA"/>
</dbReference>
<evidence type="ECO:0000313" key="5">
    <source>
        <dbReference type="Proteomes" id="UP000712080"/>
    </source>
</evidence>
<feature type="compositionally biased region" description="Basic and acidic residues" evidence="1">
    <location>
        <begin position="125"/>
        <end position="172"/>
    </location>
</feature>
<organism evidence="4 5">
    <name type="scientific">Flavobacterium silvaticum</name>
    <dbReference type="NCBI Taxonomy" id="1852020"/>
    <lineage>
        <taxon>Bacteria</taxon>
        <taxon>Pseudomonadati</taxon>
        <taxon>Bacteroidota</taxon>
        <taxon>Flavobacteriia</taxon>
        <taxon>Flavobacteriales</taxon>
        <taxon>Flavobacteriaceae</taxon>
        <taxon>Flavobacterium</taxon>
    </lineage>
</organism>
<dbReference type="InterPro" id="IPR036163">
    <property type="entry name" value="HMA_dom_sf"/>
</dbReference>
<dbReference type="Pfam" id="PF00403">
    <property type="entry name" value="HMA"/>
    <property type="match status" value="1"/>
</dbReference>
<dbReference type="SUPFAM" id="SSF55008">
    <property type="entry name" value="HMA, heavy metal-associated domain"/>
    <property type="match status" value="1"/>
</dbReference>
<gene>
    <name evidence="4" type="ORF">G6047_03225</name>
</gene>
<protein>
    <submittedName>
        <fullName evidence="4">Cation transporter</fullName>
    </submittedName>
</protein>
<dbReference type="PROSITE" id="PS50846">
    <property type="entry name" value="HMA_2"/>
    <property type="match status" value="1"/>
</dbReference>
<reference evidence="4" key="1">
    <citation type="submission" date="2020-02" db="EMBL/GenBank/DDBJ databases">
        <title>Flavobacterium sp. genome.</title>
        <authorList>
            <person name="Jung H.S."/>
            <person name="Baek J.H."/>
            <person name="Jeon C.O."/>
        </authorList>
    </citation>
    <scope>NUCLEOTIDE SEQUENCE</scope>
    <source>
        <strain evidence="4">SE-s28</strain>
    </source>
</reference>
<dbReference type="PROSITE" id="PS51257">
    <property type="entry name" value="PROKAR_LIPOPROTEIN"/>
    <property type="match status" value="1"/>
</dbReference>
<dbReference type="AlphaFoldDB" id="A0A972FJW1"/>
<comment type="caution">
    <text evidence="4">The sequence shown here is derived from an EMBL/GenBank/DDBJ whole genome shotgun (WGS) entry which is preliminary data.</text>
</comment>
<feature type="signal peptide" evidence="2">
    <location>
        <begin position="1"/>
        <end position="20"/>
    </location>
</feature>
<keyword evidence="5" id="KW-1185">Reference proteome</keyword>